<name>A0A1S8WNL5_OPIVI</name>
<evidence type="ECO:0000313" key="2">
    <source>
        <dbReference type="Proteomes" id="UP000243686"/>
    </source>
</evidence>
<dbReference type="Proteomes" id="UP000243686">
    <property type="component" value="Unassembled WGS sequence"/>
</dbReference>
<gene>
    <name evidence="1" type="ORF">X801_08100</name>
</gene>
<dbReference type="EMBL" id="KV898828">
    <property type="protein sequence ID" value="OON16090.1"/>
    <property type="molecule type" value="Genomic_DNA"/>
</dbReference>
<sequence length="122" mass="13948">MNFLFLDLLDLNYSPSKIGGCMFSLTHCRSADCASLCIRTEHIQLLQLRIQGSEFLKLDAHQCLTILPIYGPGIEKSSHGFSHRENTNLYRRVVSKLFLVHNTKEGGYLVYQFHVLSTQQKC</sequence>
<accession>A0A1S8WNL5</accession>
<keyword evidence="2" id="KW-1185">Reference proteome</keyword>
<reference evidence="1 2" key="1">
    <citation type="submission" date="2015-03" db="EMBL/GenBank/DDBJ databases">
        <title>Draft genome of the nematode, Opisthorchis viverrini.</title>
        <authorList>
            <person name="Mitreva M."/>
        </authorList>
    </citation>
    <scope>NUCLEOTIDE SEQUENCE [LARGE SCALE GENOMIC DNA]</scope>
    <source>
        <strain evidence="1">Khon Kaen</strain>
    </source>
</reference>
<organism evidence="1 2">
    <name type="scientific">Opisthorchis viverrini</name>
    <name type="common">Southeast Asian liver fluke</name>
    <dbReference type="NCBI Taxonomy" id="6198"/>
    <lineage>
        <taxon>Eukaryota</taxon>
        <taxon>Metazoa</taxon>
        <taxon>Spiralia</taxon>
        <taxon>Lophotrochozoa</taxon>
        <taxon>Platyhelminthes</taxon>
        <taxon>Trematoda</taxon>
        <taxon>Digenea</taxon>
        <taxon>Opisthorchiida</taxon>
        <taxon>Opisthorchiata</taxon>
        <taxon>Opisthorchiidae</taxon>
        <taxon>Opisthorchis</taxon>
    </lineage>
</organism>
<proteinExistence type="predicted"/>
<protein>
    <submittedName>
        <fullName evidence="1">Uncharacterized protein</fullName>
    </submittedName>
</protein>
<evidence type="ECO:0000313" key="1">
    <source>
        <dbReference type="EMBL" id="OON16090.1"/>
    </source>
</evidence>
<dbReference type="AlphaFoldDB" id="A0A1S8WNL5"/>